<sequence>MIRHIVMCIHTHPEADFLWISGISRVYCYKYYI</sequence>
<reference evidence="1" key="1">
    <citation type="submission" date="2018-02" db="EMBL/GenBank/DDBJ databases">
        <title>Rhizophora mucronata_Transcriptome.</title>
        <authorList>
            <person name="Meera S.P."/>
            <person name="Sreeshan A."/>
            <person name="Augustine A."/>
        </authorList>
    </citation>
    <scope>NUCLEOTIDE SEQUENCE</scope>
    <source>
        <tissue evidence="1">Leaf</tissue>
    </source>
</reference>
<evidence type="ECO:0000313" key="1">
    <source>
        <dbReference type="EMBL" id="MBX49660.1"/>
    </source>
</evidence>
<accession>A0A2P2P4L0</accession>
<protein>
    <submittedName>
        <fullName evidence="1">Uncharacterized protein</fullName>
    </submittedName>
</protein>
<name>A0A2P2P4L0_RHIMU</name>
<proteinExistence type="predicted"/>
<dbReference type="EMBL" id="GGEC01069176">
    <property type="protein sequence ID" value="MBX49660.1"/>
    <property type="molecule type" value="Transcribed_RNA"/>
</dbReference>
<organism evidence="1">
    <name type="scientific">Rhizophora mucronata</name>
    <name type="common">Asiatic mangrove</name>
    <dbReference type="NCBI Taxonomy" id="61149"/>
    <lineage>
        <taxon>Eukaryota</taxon>
        <taxon>Viridiplantae</taxon>
        <taxon>Streptophyta</taxon>
        <taxon>Embryophyta</taxon>
        <taxon>Tracheophyta</taxon>
        <taxon>Spermatophyta</taxon>
        <taxon>Magnoliopsida</taxon>
        <taxon>eudicotyledons</taxon>
        <taxon>Gunneridae</taxon>
        <taxon>Pentapetalae</taxon>
        <taxon>rosids</taxon>
        <taxon>fabids</taxon>
        <taxon>Malpighiales</taxon>
        <taxon>Rhizophoraceae</taxon>
        <taxon>Rhizophora</taxon>
    </lineage>
</organism>
<dbReference type="AlphaFoldDB" id="A0A2P2P4L0"/>